<dbReference type="GO" id="GO:0005829">
    <property type="term" value="C:cytosol"/>
    <property type="evidence" value="ECO:0007669"/>
    <property type="project" value="TreeGrafter"/>
</dbReference>
<dbReference type="Pfam" id="PF04176">
    <property type="entry name" value="TIP41"/>
    <property type="match status" value="1"/>
</dbReference>
<dbReference type="AlphaFoldDB" id="A0AA39R0B2"/>
<evidence type="ECO:0000256" key="2">
    <source>
        <dbReference type="SAM" id="MobiDB-lite"/>
    </source>
</evidence>
<dbReference type="InterPro" id="IPR051330">
    <property type="entry name" value="Phosphatase_reg/MetRdx"/>
</dbReference>
<reference evidence="3" key="1">
    <citation type="submission" date="2023-03" db="EMBL/GenBank/DDBJ databases">
        <title>Complete genome of Cladonia borealis.</title>
        <authorList>
            <person name="Park H."/>
        </authorList>
    </citation>
    <scope>NUCLEOTIDE SEQUENCE</scope>
    <source>
        <strain evidence="3">ANT050790</strain>
    </source>
</reference>
<dbReference type="Proteomes" id="UP001166286">
    <property type="component" value="Unassembled WGS sequence"/>
</dbReference>
<evidence type="ECO:0000313" key="4">
    <source>
        <dbReference type="Proteomes" id="UP001166286"/>
    </source>
</evidence>
<feature type="region of interest" description="Disordered" evidence="2">
    <location>
        <begin position="1"/>
        <end position="22"/>
    </location>
</feature>
<dbReference type="GO" id="GO:0031929">
    <property type="term" value="P:TOR signaling"/>
    <property type="evidence" value="ECO:0007669"/>
    <property type="project" value="TreeGrafter"/>
</dbReference>
<comment type="similarity">
    <text evidence="1">Belongs to the TIP41 family.</text>
</comment>
<dbReference type="PANTHER" id="PTHR21021:SF16">
    <property type="entry name" value="TIP41-LIKE PROTEIN"/>
    <property type="match status" value="1"/>
</dbReference>
<accession>A0AA39R0B2</accession>
<dbReference type="PANTHER" id="PTHR21021">
    <property type="entry name" value="GAF/PUTATIVE CYTOSKELETAL PROTEIN"/>
    <property type="match status" value="1"/>
</dbReference>
<protein>
    <recommendedName>
        <fullName evidence="5">Type 2A phosphatase activator TIP41</fullName>
    </recommendedName>
</protein>
<evidence type="ECO:0008006" key="5">
    <source>
        <dbReference type="Google" id="ProtNLM"/>
    </source>
</evidence>
<comment type="caution">
    <text evidence="3">The sequence shown here is derived from an EMBL/GenBank/DDBJ whole genome shotgun (WGS) entry which is preliminary data.</text>
</comment>
<gene>
    <name evidence="3" type="ORF">JMJ35_006082</name>
</gene>
<sequence>MAVNGRATPNAQYPSPADAGNSITQHGFKITTRKLPILKAEPIEQMTAKLGIAPPEMIFGDNMVSIEHKSGWGINFNTYDALDRVDKTGGSMLQVAHSKEWQSTREKKHEGITEVVKPFDWSYSTDYKGTVQLTSPNFEPSTKPIPLELLKRPDPILFFDEVMLYEDEMADNGITLYSCKIRVMPQRLLLLCRFFMRLDNVLLRIRDTRVYVEFATGEVIREYVAKEEKYEVVRQKLASKGQDVPAQLRDPNNLNDLLSVVDKSLERLVVK</sequence>
<name>A0AA39R0B2_9LECA</name>
<evidence type="ECO:0000256" key="1">
    <source>
        <dbReference type="ARBA" id="ARBA00006658"/>
    </source>
</evidence>
<dbReference type="EMBL" id="JAFEKC020000013">
    <property type="protein sequence ID" value="KAK0511509.1"/>
    <property type="molecule type" value="Genomic_DNA"/>
</dbReference>
<proteinExistence type="inferred from homology"/>
<dbReference type="InterPro" id="IPR007303">
    <property type="entry name" value="TIP41-like"/>
</dbReference>
<organism evidence="3 4">
    <name type="scientific">Cladonia borealis</name>
    <dbReference type="NCBI Taxonomy" id="184061"/>
    <lineage>
        <taxon>Eukaryota</taxon>
        <taxon>Fungi</taxon>
        <taxon>Dikarya</taxon>
        <taxon>Ascomycota</taxon>
        <taxon>Pezizomycotina</taxon>
        <taxon>Lecanoromycetes</taxon>
        <taxon>OSLEUM clade</taxon>
        <taxon>Lecanoromycetidae</taxon>
        <taxon>Lecanorales</taxon>
        <taxon>Lecanorineae</taxon>
        <taxon>Cladoniaceae</taxon>
        <taxon>Cladonia</taxon>
    </lineage>
</organism>
<keyword evidence="4" id="KW-1185">Reference proteome</keyword>
<evidence type="ECO:0000313" key="3">
    <source>
        <dbReference type="EMBL" id="KAK0511509.1"/>
    </source>
</evidence>